<accession>A0A2K3CQS5</accession>
<keyword evidence="2" id="KW-1185">Reference proteome</keyword>
<dbReference type="InParanoid" id="A0A2K3CQS5"/>
<dbReference type="ExpressionAtlas" id="A0A2K3CQS5">
    <property type="expression patterns" value="baseline"/>
</dbReference>
<dbReference type="PaxDb" id="3055-EDP00429"/>
<dbReference type="Proteomes" id="UP000006906">
    <property type="component" value="Chromosome 17"/>
</dbReference>
<sequence>MQLHASRIAGNLAVTDAVLGEAVCIVTKAANVMNGIKNNSGLLERMDAKLDALAADVGGIKSEVGGIKAQVEAVKEDVGGVKAKLGVVEAKVEHIDAKLEDMRRVFVGIKAGQDSAPRPS</sequence>
<dbReference type="Gramene" id="PNW70632">
    <property type="protein sequence ID" value="PNW70632"/>
    <property type="gene ID" value="CHLRE_17g728000v5"/>
</dbReference>
<dbReference type="RefSeq" id="XP_042914836.1">
    <property type="nucleotide sequence ID" value="XM_043072377.1"/>
</dbReference>
<proteinExistence type="predicted"/>
<evidence type="ECO:0000313" key="1">
    <source>
        <dbReference type="EMBL" id="PNW70632.1"/>
    </source>
</evidence>
<dbReference type="KEGG" id="cre:CHLRE_17g728000v5"/>
<organism evidence="1 2">
    <name type="scientific">Chlamydomonas reinhardtii</name>
    <name type="common">Chlamydomonas smithii</name>
    <dbReference type="NCBI Taxonomy" id="3055"/>
    <lineage>
        <taxon>Eukaryota</taxon>
        <taxon>Viridiplantae</taxon>
        <taxon>Chlorophyta</taxon>
        <taxon>core chlorophytes</taxon>
        <taxon>Chlorophyceae</taxon>
        <taxon>CS clade</taxon>
        <taxon>Chlamydomonadales</taxon>
        <taxon>Chlamydomonadaceae</taxon>
        <taxon>Chlamydomonas</taxon>
    </lineage>
</organism>
<name>A0A2K3CQS5_CHLRE</name>
<dbReference type="OrthoDB" id="1716625at2759"/>
<dbReference type="GeneID" id="66057060"/>
<dbReference type="EMBL" id="CM008978">
    <property type="protein sequence ID" value="PNW70632.1"/>
    <property type="molecule type" value="Genomic_DNA"/>
</dbReference>
<reference evidence="1 2" key="1">
    <citation type="journal article" date="2007" name="Science">
        <title>The Chlamydomonas genome reveals the evolution of key animal and plant functions.</title>
        <authorList>
            <person name="Merchant S.S."/>
            <person name="Prochnik S.E."/>
            <person name="Vallon O."/>
            <person name="Harris E.H."/>
            <person name="Karpowicz S.J."/>
            <person name="Witman G.B."/>
            <person name="Terry A."/>
            <person name="Salamov A."/>
            <person name="Fritz-Laylin L.K."/>
            <person name="Marechal-Drouard L."/>
            <person name="Marshall W.F."/>
            <person name="Qu L.H."/>
            <person name="Nelson D.R."/>
            <person name="Sanderfoot A.A."/>
            <person name="Spalding M.H."/>
            <person name="Kapitonov V.V."/>
            <person name="Ren Q."/>
            <person name="Ferris P."/>
            <person name="Lindquist E."/>
            <person name="Shapiro H."/>
            <person name="Lucas S.M."/>
            <person name="Grimwood J."/>
            <person name="Schmutz J."/>
            <person name="Cardol P."/>
            <person name="Cerutti H."/>
            <person name="Chanfreau G."/>
            <person name="Chen C.L."/>
            <person name="Cognat V."/>
            <person name="Croft M.T."/>
            <person name="Dent R."/>
            <person name="Dutcher S."/>
            <person name="Fernandez E."/>
            <person name="Fukuzawa H."/>
            <person name="Gonzalez-Ballester D."/>
            <person name="Gonzalez-Halphen D."/>
            <person name="Hallmann A."/>
            <person name="Hanikenne M."/>
            <person name="Hippler M."/>
            <person name="Inwood W."/>
            <person name="Jabbari K."/>
            <person name="Kalanon M."/>
            <person name="Kuras R."/>
            <person name="Lefebvre P.A."/>
            <person name="Lemaire S.D."/>
            <person name="Lobanov A.V."/>
            <person name="Lohr M."/>
            <person name="Manuell A."/>
            <person name="Meier I."/>
            <person name="Mets L."/>
            <person name="Mittag M."/>
            <person name="Mittelmeier T."/>
            <person name="Moroney J.V."/>
            <person name="Moseley J."/>
            <person name="Napoli C."/>
            <person name="Nedelcu A.M."/>
            <person name="Niyogi K."/>
            <person name="Novoselov S.V."/>
            <person name="Paulsen I.T."/>
            <person name="Pazour G."/>
            <person name="Purton S."/>
            <person name="Ral J.P."/>
            <person name="Riano-Pachon D.M."/>
            <person name="Riekhof W."/>
            <person name="Rymarquis L."/>
            <person name="Schroda M."/>
            <person name="Stern D."/>
            <person name="Umen J."/>
            <person name="Willows R."/>
            <person name="Wilson N."/>
            <person name="Zimmer S.L."/>
            <person name="Allmer J."/>
            <person name="Balk J."/>
            <person name="Bisova K."/>
            <person name="Chen C.J."/>
            <person name="Elias M."/>
            <person name="Gendler K."/>
            <person name="Hauser C."/>
            <person name="Lamb M.R."/>
            <person name="Ledford H."/>
            <person name="Long J.C."/>
            <person name="Minagawa J."/>
            <person name="Page M.D."/>
            <person name="Pan J."/>
            <person name="Pootakham W."/>
            <person name="Roje S."/>
            <person name="Rose A."/>
            <person name="Stahlberg E."/>
            <person name="Terauchi A.M."/>
            <person name="Yang P."/>
            <person name="Ball S."/>
            <person name="Bowler C."/>
            <person name="Dieckmann C.L."/>
            <person name="Gladyshev V.N."/>
            <person name="Green P."/>
            <person name="Jorgensen R."/>
            <person name="Mayfield S."/>
            <person name="Mueller-Roeber B."/>
            <person name="Rajamani S."/>
            <person name="Sayre R.T."/>
            <person name="Brokstein P."/>
            <person name="Dubchak I."/>
            <person name="Goodstein D."/>
            <person name="Hornick L."/>
            <person name="Huang Y.W."/>
            <person name="Jhaveri J."/>
            <person name="Luo Y."/>
            <person name="Martinez D."/>
            <person name="Ngau W.C."/>
            <person name="Otillar B."/>
            <person name="Poliakov A."/>
            <person name="Porter A."/>
            <person name="Szajkowski L."/>
            <person name="Werner G."/>
            <person name="Zhou K."/>
            <person name="Grigoriev I.V."/>
            <person name="Rokhsar D.S."/>
            <person name="Grossman A.R."/>
        </authorList>
    </citation>
    <scope>NUCLEOTIDE SEQUENCE [LARGE SCALE GENOMIC DNA]</scope>
    <source>
        <strain evidence="2">CC-503</strain>
    </source>
</reference>
<gene>
    <name evidence="1" type="ORF">CHLRE_17g728000v5</name>
</gene>
<dbReference type="Gene3D" id="1.20.1480.30">
    <property type="entry name" value="Designed four-helix bundle protein"/>
    <property type="match status" value="1"/>
</dbReference>
<protein>
    <submittedName>
        <fullName evidence="1">Uncharacterized protein</fullName>
    </submittedName>
</protein>
<evidence type="ECO:0000313" key="2">
    <source>
        <dbReference type="Proteomes" id="UP000006906"/>
    </source>
</evidence>
<dbReference type="AlphaFoldDB" id="A0A2K3CQS5"/>